<accession>A0A7X3LTU8</accession>
<keyword evidence="2 7" id="KW-0489">Methyltransferase</keyword>
<dbReference type="InterPro" id="IPR050723">
    <property type="entry name" value="CFA/CMAS"/>
</dbReference>
<dbReference type="Gene3D" id="3.40.50.150">
    <property type="entry name" value="Vaccinia Virus protein VP39"/>
    <property type="match status" value="1"/>
</dbReference>
<dbReference type="Proteomes" id="UP000433101">
    <property type="component" value="Unassembled WGS sequence"/>
</dbReference>
<dbReference type="InterPro" id="IPR003333">
    <property type="entry name" value="CMAS"/>
</dbReference>
<evidence type="ECO:0000256" key="5">
    <source>
        <dbReference type="ARBA" id="ARBA00023098"/>
    </source>
</evidence>
<name>A0A7X3LTU8_9HYPH</name>
<reference evidence="7 8" key="1">
    <citation type="submission" date="2019-12" db="EMBL/GenBank/DDBJ databases">
        <authorList>
            <person name="Li M."/>
        </authorList>
    </citation>
    <scope>NUCLEOTIDE SEQUENCE [LARGE SCALE GENOMIC DNA]</scope>
    <source>
        <strain evidence="7 8">GBMRC 2046</strain>
    </source>
</reference>
<evidence type="ECO:0000256" key="2">
    <source>
        <dbReference type="ARBA" id="ARBA00022603"/>
    </source>
</evidence>
<feature type="region of interest" description="Disordered" evidence="6">
    <location>
        <begin position="406"/>
        <end position="427"/>
    </location>
</feature>
<organism evidence="7 8">
    <name type="scientific">Stappia sediminis</name>
    <dbReference type="NCBI Taxonomy" id="2692190"/>
    <lineage>
        <taxon>Bacteria</taxon>
        <taxon>Pseudomonadati</taxon>
        <taxon>Pseudomonadota</taxon>
        <taxon>Alphaproteobacteria</taxon>
        <taxon>Hyphomicrobiales</taxon>
        <taxon>Stappiaceae</taxon>
        <taxon>Stappia</taxon>
    </lineage>
</organism>
<comment type="caution">
    <text evidence="7">The sequence shown here is derived from an EMBL/GenBank/DDBJ whole genome shotgun (WGS) entry which is preliminary data.</text>
</comment>
<dbReference type="GO" id="GO:0008610">
    <property type="term" value="P:lipid biosynthetic process"/>
    <property type="evidence" value="ECO:0007669"/>
    <property type="project" value="InterPro"/>
</dbReference>
<dbReference type="GO" id="GO:0032259">
    <property type="term" value="P:methylation"/>
    <property type="evidence" value="ECO:0007669"/>
    <property type="project" value="UniProtKB-KW"/>
</dbReference>
<feature type="compositionally biased region" description="Pro residues" evidence="6">
    <location>
        <begin position="417"/>
        <end position="427"/>
    </location>
</feature>
<evidence type="ECO:0000256" key="4">
    <source>
        <dbReference type="ARBA" id="ARBA00022691"/>
    </source>
</evidence>
<dbReference type="GO" id="GO:0008168">
    <property type="term" value="F:methyltransferase activity"/>
    <property type="evidence" value="ECO:0007669"/>
    <property type="project" value="UniProtKB-KW"/>
</dbReference>
<dbReference type="Pfam" id="PF02353">
    <property type="entry name" value="CMAS"/>
    <property type="match status" value="1"/>
</dbReference>
<dbReference type="CDD" id="cd02440">
    <property type="entry name" value="AdoMet_MTases"/>
    <property type="match status" value="1"/>
</dbReference>
<evidence type="ECO:0000313" key="7">
    <source>
        <dbReference type="EMBL" id="MXN64983.1"/>
    </source>
</evidence>
<dbReference type="PANTHER" id="PTHR43667:SF1">
    <property type="entry name" value="CYCLOPROPANE-FATTY-ACYL-PHOSPHOLIPID SYNTHASE"/>
    <property type="match status" value="1"/>
</dbReference>
<comment type="similarity">
    <text evidence="1">Belongs to the CFA/CMAS family.</text>
</comment>
<evidence type="ECO:0000256" key="6">
    <source>
        <dbReference type="SAM" id="MobiDB-lite"/>
    </source>
</evidence>
<keyword evidence="8" id="KW-1185">Reference proteome</keyword>
<keyword evidence="5" id="KW-0443">Lipid metabolism</keyword>
<dbReference type="AlphaFoldDB" id="A0A7X3LTU8"/>
<sequence>MWLLANLLRSFVNRGQLRVFDAHGELHEFGPGTNGPTATVRLHDRKLAYTIFLNPELYGPEAYMDGRLTLEDGTTIYDLLYLHSINLDGLYGHPAQAALHRLWMVLRRQQQKNDVDRAKKQARHHYDLNTDFYRLFLDDGLNYSCAYFNDPEDSLEDAQALKLARLVDKMAIEPGMKVLEIGGGWGSLAIEMARAGAHVTSLNVSPEQVAIAEERVKDAGVDGRVNFVLKDYREFEGQFERVISVGMMEHVGIGHLEEYFRKVKEVLAPGGHAVIHSIGRSSPPGTTSPFIRKYIFPGGYVPALSETFAALERLGIWVSDVEILRLHYYYTLRHWRRRFESNREKARRIYDERFCRMWETYLIGAELSFLNDTHMVFQLILSNERDAVPIVRRTYVGDEPVAAGVPKERSVRGLRPQPLPAQSPPTE</sequence>
<evidence type="ECO:0000256" key="1">
    <source>
        <dbReference type="ARBA" id="ARBA00010815"/>
    </source>
</evidence>
<dbReference type="SUPFAM" id="SSF53335">
    <property type="entry name" value="S-adenosyl-L-methionine-dependent methyltransferases"/>
    <property type="match status" value="1"/>
</dbReference>
<dbReference type="PANTHER" id="PTHR43667">
    <property type="entry name" value="CYCLOPROPANE-FATTY-ACYL-PHOSPHOLIPID SYNTHASE"/>
    <property type="match status" value="1"/>
</dbReference>
<dbReference type="InterPro" id="IPR029063">
    <property type="entry name" value="SAM-dependent_MTases_sf"/>
</dbReference>
<proteinExistence type="inferred from homology"/>
<protein>
    <submittedName>
        <fullName evidence="7">Methyltransferase domain-containing protein</fullName>
    </submittedName>
</protein>
<dbReference type="EMBL" id="WUMV01000003">
    <property type="protein sequence ID" value="MXN64983.1"/>
    <property type="molecule type" value="Genomic_DNA"/>
</dbReference>
<dbReference type="PIRSF" id="PIRSF003085">
    <property type="entry name" value="CMAS"/>
    <property type="match status" value="1"/>
</dbReference>
<evidence type="ECO:0000313" key="8">
    <source>
        <dbReference type="Proteomes" id="UP000433101"/>
    </source>
</evidence>
<gene>
    <name evidence="7" type="ORF">GR183_08695</name>
</gene>
<keyword evidence="3 7" id="KW-0808">Transferase</keyword>
<keyword evidence="4" id="KW-0949">S-adenosyl-L-methionine</keyword>
<evidence type="ECO:0000256" key="3">
    <source>
        <dbReference type="ARBA" id="ARBA00022679"/>
    </source>
</evidence>
<dbReference type="RefSeq" id="WP_160775214.1">
    <property type="nucleotide sequence ID" value="NZ_WUMV01000003.1"/>
</dbReference>